<evidence type="ECO:0000313" key="2">
    <source>
        <dbReference type="Proteomes" id="UP001157017"/>
    </source>
</evidence>
<accession>A0ABQ6JHX2</accession>
<sequence>MSTTSLTASTLYAAWLRAERRHVSALTAPVEPGAPPATEAALHVVDEARDAADEAREALRDHDAGLG</sequence>
<organism evidence="1 2">
    <name type="scientific">Angustibacter aerolatus</name>
    <dbReference type="NCBI Taxonomy" id="1162965"/>
    <lineage>
        <taxon>Bacteria</taxon>
        <taxon>Bacillati</taxon>
        <taxon>Actinomycetota</taxon>
        <taxon>Actinomycetes</taxon>
        <taxon>Kineosporiales</taxon>
        <taxon>Kineosporiaceae</taxon>
    </lineage>
</organism>
<comment type="caution">
    <text evidence="1">The sequence shown here is derived from an EMBL/GenBank/DDBJ whole genome shotgun (WGS) entry which is preliminary data.</text>
</comment>
<dbReference type="EMBL" id="BSUZ01000001">
    <property type="protein sequence ID" value="GMA87836.1"/>
    <property type="molecule type" value="Genomic_DNA"/>
</dbReference>
<keyword evidence="2" id="KW-1185">Reference proteome</keyword>
<proteinExistence type="predicted"/>
<gene>
    <name evidence="1" type="ORF">GCM10025868_30860</name>
</gene>
<reference evidence="2" key="1">
    <citation type="journal article" date="2019" name="Int. J. Syst. Evol. Microbiol.">
        <title>The Global Catalogue of Microorganisms (GCM) 10K type strain sequencing project: providing services to taxonomists for standard genome sequencing and annotation.</title>
        <authorList>
            <consortium name="The Broad Institute Genomics Platform"/>
            <consortium name="The Broad Institute Genome Sequencing Center for Infectious Disease"/>
            <person name="Wu L."/>
            <person name="Ma J."/>
        </authorList>
    </citation>
    <scope>NUCLEOTIDE SEQUENCE [LARGE SCALE GENOMIC DNA]</scope>
    <source>
        <strain evidence="2">NBRC 108730</strain>
    </source>
</reference>
<protein>
    <submittedName>
        <fullName evidence="1">Uncharacterized protein</fullName>
    </submittedName>
</protein>
<name>A0ABQ6JHX2_9ACTN</name>
<dbReference type="Proteomes" id="UP001157017">
    <property type="component" value="Unassembled WGS sequence"/>
</dbReference>
<evidence type="ECO:0000313" key="1">
    <source>
        <dbReference type="EMBL" id="GMA87836.1"/>
    </source>
</evidence>